<dbReference type="Pfam" id="PF02687">
    <property type="entry name" value="FtsX"/>
    <property type="match status" value="1"/>
</dbReference>
<keyword evidence="3 7" id="KW-0812">Transmembrane</keyword>
<dbReference type="PANTHER" id="PTHR30572">
    <property type="entry name" value="MEMBRANE COMPONENT OF TRANSPORTER-RELATED"/>
    <property type="match status" value="1"/>
</dbReference>
<feature type="transmembrane region" description="Helical" evidence="7">
    <location>
        <begin position="372"/>
        <end position="396"/>
    </location>
</feature>
<evidence type="ECO:0000256" key="4">
    <source>
        <dbReference type="ARBA" id="ARBA00022989"/>
    </source>
</evidence>
<dbReference type="InterPro" id="IPR003838">
    <property type="entry name" value="ABC3_permease_C"/>
</dbReference>
<dbReference type="InterPro" id="IPR025857">
    <property type="entry name" value="MacB_PCD"/>
</dbReference>
<dbReference type="AlphaFoldDB" id="A0A915YIX6"/>
<reference evidence="10" key="1">
    <citation type="submission" date="2022-09" db="EMBL/GenBank/DDBJ databases">
        <title>Aureispira anguillicida sp. nov., isolated from Leptocephalus of Japanese eel Anguilla japonica.</title>
        <authorList>
            <person name="Yuasa K."/>
            <person name="Mekata T."/>
            <person name="Ikunari K."/>
        </authorList>
    </citation>
    <scope>NUCLEOTIDE SEQUENCE</scope>
    <source>
        <strain evidence="10">EL160426</strain>
    </source>
</reference>
<organism evidence="10 11">
    <name type="scientific">Aureispira anguillae</name>
    <dbReference type="NCBI Taxonomy" id="2864201"/>
    <lineage>
        <taxon>Bacteria</taxon>
        <taxon>Pseudomonadati</taxon>
        <taxon>Bacteroidota</taxon>
        <taxon>Saprospiria</taxon>
        <taxon>Saprospirales</taxon>
        <taxon>Saprospiraceae</taxon>
        <taxon>Aureispira</taxon>
    </lineage>
</organism>
<evidence type="ECO:0000313" key="11">
    <source>
        <dbReference type="Proteomes" id="UP001060919"/>
    </source>
</evidence>
<keyword evidence="5 7" id="KW-0472">Membrane</keyword>
<proteinExistence type="inferred from homology"/>
<dbReference type="GO" id="GO:0022857">
    <property type="term" value="F:transmembrane transporter activity"/>
    <property type="evidence" value="ECO:0007669"/>
    <property type="project" value="TreeGrafter"/>
</dbReference>
<feature type="transmembrane region" description="Helical" evidence="7">
    <location>
        <begin position="21"/>
        <end position="42"/>
    </location>
</feature>
<keyword evidence="2" id="KW-1003">Cell membrane</keyword>
<feature type="domain" description="MacB-like periplasmic core" evidence="9">
    <location>
        <begin position="22"/>
        <end position="251"/>
    </location>
</feature>
<evidence type="ECO:0000256" key="6">
    <source>
        <dbReference type="ARBA" id="ARBA00038076"/>
    </source>
</evidence>
<dbReference type="EMBL" id="AP026867">
    <property type="protein sequence ID" value="BDS14024.1"/>
    <property type="molecule type" value="Genomic_DNA"/>
</dbReference>
<gene>
    <name evidence="10" type="ORF">AsAng_0047870</name>
</gene>
<keyword evidence="4 7" id="KW-1133">Transmembrane helix</keyword>
<dbReference type="GO" id="GO:0005886">
    <property type="term" value="C:plasma membrane"/>
    <property type="evidence" value="ECO:0007669"/>
    <property type="project" value="UniProtKB-SubCell"/>
</dbReference>
<evidence type="ECO:0000256" key="7">
    <source>
        <dbReference type="SAM" id="Phobius"/>
    </source>
</evidence>
<comment type="subcellular location">
    <subcellularLocation>
        <location evidence="1">Cell membrane</location>
        <topology evidence="1">Multi-pass membrane protein</topology>
    </subcellularLocation>
</comment>
<evidence type="ECO:0000313" key="10">
    <source>
        <dbReference type="EMBL" id="BDS14024.1"/>
    </source>
</evidence>
<sequence length="413" mass="44269">MTIIENINIAFNAIRANLLRAVLTLLIIAFGIMALVGILTSIDAIKSSLTNNLASMGTNTFNVIRKGTGLGGGRHGRRSKVGAKITFKQAASFKEKYQYPAAVSLSALGTMSAVVKYKKTETDPNTTVYGADENYLDVAGYKLSAGRNITALESNSGRNIVILGAEIAKKLFQSNSPSSILGKSLSIRNIQFKVIGIMEEKGSSMTFSGDKMVLIPLQTLRKYFGSQTSSYNLSVMVTDALNIEPAMAEAEGVFRRVRKIGVGEESDFEMEKSDGLISLIVDNTATLQMAAIFIGLITLLGAAIGLMNIMLVSVTERTREIGICKSLGATRRTILVQFLVEAIVICQIGGLVGIVFGIIAGNGVTYMVGGAFVVPWAWIMLGFTLCFIVGITSGLYPAVKASKLDPIEALRYE</sequence>
<comment type="similarity">
    <text evidence="6">Belongs to the ABC-4 integral membrane protein family.</text>
</comment>
<dbReference type="InterPro" id="IPR050250">
    <property type="entry name" value="Macrolide_Exporter_MacB"/>
</dbReference>
<feature type="transmembrane region" description="Helical" evidence="7">
    <location>
        <begin position="334"/>
        <end position="360"/>
    </location>
</feature>
<evidence type="ECO:0000256" key="2">
    <source>
        <dbReference type="ARBA" id="ARBA00022475"/>
    </source>
</evidence>
<dbReference type="RefSeq" id="WP_264789263.1">
    <property type="nucleotide sequence ID" value="NZ_AP026867.1"/>
</dbReference>
<dbReference type="PANTHER" id="PTHR30572:SF4">
    <property type="entry name" value="ABC TRANSPORTER PERMEASE YTRF"/>
    <property type="match status" value="1"/>
</dbReference>
<evidence type="ECO:0000259" key="9">
    <source>
        <dbReference type="Pfam" id="PF12704"/>
    </source>
</evidence>
<dbReference type="Proteomes" id="UP001060919">
    <property type="component" value="Chromosome"/>
</dbReference>
<dbReference type="Pfam" id="PF12704">
    <property type="entry name" value="MacB_PCD"/>
    <property type="match status" value="1"/>
</dbReference>
<protein>
    <submittedName>
        <fullName evidence="10">ABC transporter permease</fullName>
    </submittedName>
</protein>
<name>A0A915YIX6_9BACT</name>
<feature type="transmembrane region" description="Helical" evidence="7">
    <location>
        <begin position="289"/>
        <end position="314"/>
    </location>
</feature>
<dbReference type="KEGG" id="aup:AsAng_0047870"/>
<accession>A0A915YIX6</accession>
<keyword evidence="11" id="KW-1185">Reference proteome</keyword>
<evidence type="ECO:0000256" key="3">
    <source>
        <dbReference type="ARBA" id="ARBA00022692"/>
    </source>
</evidence>
<evidence type="ECO:0000256" key="5">
    <source>
        <dbReference type="ARBA" id="ARBA00023136"/>
    </source>
</evidence>
<evidence type="ECO:0000259" key="8">
    <source>
        <dbReference type="Pfam" id="PF02687"/>
    </source>
</evidence>
<feature type="domain" description="ABC3 transporter permease C-terminal" evidence="8">
    <location>
        <begin position="292"/>
        <end position="406"/>
    </location>
</feature>
<evidence type="ECO:0000256" key="1">
    <source>
        <dbReference type="ARBA" id="ARBA00004651"/>
    </source>
</evidence>